<dbReference type="HOGENOM" id="CLU_2949524_0_0_3"/>
<accession>B0CF49</accession>
<dbReference type="AlphaFoldDB" id="B0CF49"/>
<gene>
    <name evidence="2" type="ordered locus">AM1_5615</name>
</gene>
<feature type="transmembrane region" description="Helical" evidence="1">
    <location>
        <begin position="7"/>
        <end position="25"/>
    </location>
</feature>
<keyword evidence="3" id="KW-1185">Reference proteome</keyword>
<evidence type="ECO:0000313" key="2">
    <source>
        <dbReference type="EMBL" id="ABW30565.1"/>
    </source>
</evidence>
<evidence type="ECO:0000256" key="1">
    <source>
        <dbReference type="SAM" id="Phobius"/>
    </source>
</evidence>
<dbReference type="KEGG" id="amr:AM1_5615"/>
<reference evidence="2 3" key="1">
    <citation type="journal article" date="2008" name="Proc. Natl. Acad. Sci. U.S.A.">
        <title>Niche adaptation and genome expansion in the chlorophyll d-producing cyanobacterium Acaryochloris marina.</title>
        <authorList>
            <person name="Swingley W.D."/>
            <person name="Chen M."/>
            <person name="Cheung P.C."/>
            <person name="Conrad A.L."/>
            <person name="Dejesa L.C."/>
            <person name="Hao J."/>
            <person name="Honchak B.M."/>
            <person name="Karbach L.E."/>
            <person name="Kurdoglu A."/>
            <person name="Lahiri S."/>
            <person name="Mastrian S.D."/>
            <person name="Miyashita H."/>
            <person name="Page L."/>
            <person name="Ramakrishna P."/>
            <person name="Satoh S."/>
            <person name="Sattley W.M."/>
            <person name="Shimada Y."/>
            <person name="Taylor H.L."/>
            <person name="Tomo T."/>
            <person name="Tsuchiya T."/>
            <person name="Wang Z.T."/>
            <person name="Raymond J."/>
            <person name="Mimuro M."/>
            <person name="Blankenship R.E."/>
            <person name="Touchman J.W."/>
        </authorList>
    </citation>
    <scope>NUCLEOTIDE SEQUENCE [LARGE SCALE GENOMIC DNA]</scope>
    <source>
        <strain evidence="3">MBIC 11017</strain>
    </source>
</reference>
<protein>
    <submittedName>
        <fullName evidence="2">Uncharacterized protein</fullName>
    </submittedName>
</protein>
<keyword evidence="1" id="KW-1133">Transmembrane helix</keyword>
<name>B0CF49_ACAM1</name>
<sequence>MVSLKSLVNAMMFTSFYAFAVVSSFENLYSLASSDFYILEKLLSLGDIRLLILLRSSPQ</sequence>
<dbReference type="EMBL" id="CP000828">
    <property type="protein sequence ID" value="ABW30565.1"/>
    <property type="molecule type" value="Genomic_DNA"/>
</dbReference>
<proteinExistence type="predicted"/>
<dbReference type="Proteomes" id="UP000000268">
    <property type="component" value="Chromosome"/>
</dbReference>
<keyword evidence="1" id="KW-0472">Membrane</keyword>
<organism evidence="2 3">
    <name type="scientific">Acaryochloris marina (strain MBIC 11017)</name>
    <dbReference type="NCBI Taxonomy" id="329726"/>
    <lineage>
        <taxon>Bacteria</taxon>
        <taxon>Bacillati</taxon>
        <taxon>Cyanobacteriota</taxon>
        <taxon>Cyanophyceae</taxon>
        <taxon>Acaryochloridales</taxon>
        <taxon>Acaryochloridaceae</taxon>
        <taxon>Acaryochloris</taxon>
    </lineage>
</organism>
<evidence type="ECO:0000313" key="3">
    <source>
        <dbReference type="Proteomes" id="UP000000268"/>
    </source>
</evidence>
<keyword evidence="1" id="KW-0812">Transmembrane</keyword>